<dbReference type="EMBL" id="BARS01020401">
    <property type="protein sequence ID" value="GAG06837.1"/>
    <property type="molecule type" value="Genomic_DNA"/>
</dbReference>
<protein>
    <submittedName>
        <fullName evidence="1">Uncharacterized protein</fullName>
    </submittedName>
</protein>
<gene>
    <name evidence="1" type="ORF">S01H1_32901</name>
</gene>
<organism evidence="1">
    <name type="scientific">marine sediment metagenome</name>
    <dbReference type="NCBI Taxonomy" id="412755"/>
    <lineage>
        <taxon>unclassified sequences</taxon>
        <taxon>metagenomes</taxon>
        <taxon>ecological metagenomes</taxon>
    </lineage>
</organism>
<comment type="caution">
    <text evidence="1">The sequence shown here is derived from an EMBL/GenBank/DDBJ whole genome shotgun (WGS) entry which is preliminary data.</text>
</comment>
<evidence type="ECO:0000313" key="1">
    <source>
        <dbReference type="EMBL" id="GAG06837.1"/>
    </source>
</evidence>
<accession>X0V627</accession>
<dbReference type="AlphaFoldDB" id="X0V627"/>
<name>X0V627_9ZZZZ</name>
<sequence length="115" mass="11873">MAKCLICGKDSGKGRTCGSTCRKALSRSVTKGVTDEGVTLSVTKPIGGTTEAAILASKQRSLEGSAKPGDADYPEQTGLNTCNKCGCKLKYDVLDVCLPCVVPSKSSQEATGQVI</sequence>
<proteinExistence type="predicted"/>
<reference evidence="1" key="1">
    <citation type="journal article" date="2014" name="Front. Microbiol.">
        <title>High frequency of phylogenetically diverse reductive dehalogenase-homologous genes in deep subseafloor sedimentary metagenomes.</title>
        <authorList>
            <person name="Kawai M."/>
            <person name="Futagami T."/>
            <person name="Toyoda A."/>
            <person name="Takaki Y."/>
            <person name="Nishi S."/>
            <person name="Hori S."/>
            <person name="Arai W."/>
            <person name="Tsubouchi T."/>
            <person name="Morono Y."/>
            <person name="Uchiyama I."/>
            <person name="Ito T."/>
            <person name="Fujiyama A."/>
            <person name="Inagaki F."/>
            <person name="Takami H."/>
        </authorList>
    </citation>
    <scope>NUCLEOTIDE SEQUENCE</scope>
    <source>
        <strain evidence="1">Expedition CK06-06</strain>
    </source>
</reference>